<comment type="caution">
    <text evidence="1">The sequence shown here is derived from an EMBL/GenBank/DDBJ whole genome shotgun (WGS) entry which is preliminary data.</text>
</comment>
<dbReference type="InterPro" id="IPR029044">
    <property type="entry name" value="Nucleotide-diphossugar_trans"/>
</dbReference>
<dbReference type="PANTHER" id="PTHR21485:SF6">
    <property type="entry name" value="N-ACYLNEURAMINATE CYTIDYLYLTRANSFERASE-RELATED"/>
    <property type="match status" value="1"/>
</dbReference>
<dbReference type="CDD" id="cd02513">
    <property type="entry name" value="CMP-NeuAc_Synthase"/>
    <property type="match status" value="1"/>
</dbReference>
<proteinExistence type="predicted"/>
<evidence type="ECO:0000313" key="2">
    <source>
        <dbReference type="Proteomes" id="UP000268829"/>
    </source>
</evidence>
<dbReference type="RefSeq" id="WP_122906216.1">
    <property type="nucleotide sequence ID" value="NZ_RHHS01000046.1"/>
</dbReference>
<dbReference type="InterPro" id="IPR050793">
    <property type="entry name" value="CMP-NeuNAc_synthase"/>
</dbReference>
<dbReference type="EMBL" id="RHHS01000046">
    <property type="protein sequence ID" value="RNB53840.1"/>
    <property type="molecule type" value="Genomic_DNA"/>
</dbReference>
<dbReference type="AlphaFoldDB" id="A0A3M8ARL9"/>
<keyword evidence="2" id="KW-1185">Reference proteome</keyword>
<gene>
    <name evidence="1" type="ORF">EDM57_18745</name>
</gene>
<protein>
    <submittedName>
        <fullName evidence="1">Acylneuraminate cytidylyltransferase family protein</fullName>
    </submittedName>
</protein>
<dbReference type="Gene3D" id="3.90.550.10">
    <property type="entry name" value="Spore Coat Polysaccharide Biosynthesis Protein SpsA, Chain A"/>
    <property type="match status" value="1"/>
</dbReference>
<keyword evidence="1" id="KW-0808">Transferase</keyword>
<name>A0A3M8ARL9_9BACL</name>
<dbReference type="OrthoDB" id="9805604at2"/>
<dbReference type="Proteomes" id="UP000268829">
    <property type="component" value="Unassembled WGS sequence"/>
</dbReference>
<reference evidence="1 2" key="1">
    <citation type="submission" date="2018-10" db="EMBL/GenBank/DDBJ databases">
        <title>Phylogenomics of Brevibacillus.</title>
        <authorList>
            <person name="Dunlap C."/>
        </authorList>
    </citation>
    <scope>NUCLEOTIDE SEQUENCE [LARGE SCALE GENOMIC DNA]</scope>
    <source>
        <strain evidence="1 2">DSM 100115</strain>
    </source>
</reference>
<dbReference type="SUPFAM" id="SSF53448">
    <property type="entry name" value="Nucleotide-diphospho-sugar transferases"/>
    <property type="match status" value="1"/>
</dbReference>
<dbReference type="GO" id="GO:0008781">
    <property type="term" value="F:N-acylneuraminate cytidylyltransferase activity"/>
    <property type="evidence" value="ECO:0007669"/>
    <property type="project" value="TreeGrafter"/>
</dbReference>
<dbReference type="PANTHER" id="PTHR21485">
    <property type="entry name" value="HAD SUPERFAMILY MEMBERS CMAS AND KDSC"/>
    <property type="match status" value="1"/>
</dbReference>
<organism evidence="1 2">
    <name type="scientific">Brevibacillus gelatini</name>
    <dbReference type="NCBI Taxonomy" id="1655277"/>
    <lineage>
        <taxon>Bacteria</taxon>
        <taxon>Bacillati</taxon>
        <taxon>Bacillota</taxon>
        <taxon>Bacilli</taxon>
        <taxon>Bacillales</taxon>
        <taxon>Paenibacillaceae</taxon>
        <taxon>Brevibacillus</taxon>
    </lineage>
</organism>
<dbReference type="InterPro" id="IPR003329">
    <property type="entry name" value="Cytidylyl_trans"/>
</dbReference>
<accession>A0A3M8ARL9</accession>
<evidence type="ECO:0000313" key="1">
    <source>
        <dbReference type="EMBL" id="RNB53840.1"/>
    </source>
</evidence>
<sequence>MIGNKSVLAIIPARGGSKGVPRKNIRDLAGKPLIAWTIEEAIKSKYIDRLIVSTDDEEIADVARQWGCEVPFIRPSELAKDETPGIDPVLHAISKLPGYDYIVNLQPTSPLRNVGDIEKCLEQCVKQNANSCVSVTITDKPPYWMYHLSNECELKPVIGGNERVLRRQDAPDIYMLNGAIYVAKTEWLINTKSFLCDDTIGFVMPKERSIDVDTYLDFLFIETILSQAKLTDEEQ</sequence>
<keyword evidence="1" id="KW-0548">Nucleotidyltransferase</keyword>
<dbReference type="Pfam" id="PF02348">
    <property type="entry name" value="CTP_transf_3"/>
    <property type="match status" value="1"/>
</dbReference>